<gene>
    <name evidence="6" type="ORF">NFIA_044370</name>
</gene>
<evidence type="ECO:0000256" key="2">
    <source>
        <dbReference type="ARBA" id="ARBA00022525"/>
    </source>
</evidence>
<dbReference type="RefSeq" id="XP_001267515.1">
    <property type="nucleotide sequence ID" value="XM_001267514.1"/>
</dbReference>
<protein>
    <submittedName>
        <fullName evidence="6">LysM domain protein</fullName>
    </submittedName>
</protein>
<dbReference type="SMART" id="SM00257">
    <property type="entry name" value="LysM"/>
    <property type="match status" value="2"/>
</dbReference>
<accession>A1CV41</accession>
<dbReference type="VEuPathDB" id="FungiDB:NFIA_044370"/>
<dbReference type="eggNOG" id="ENOG502SK24">
    <property type="taxonomic scope" value="Eukaryota"/>
</dbReference>
<dbReference type="PANTHER" id="PTHR33928">
    <property type="entry name" value="POLYGALACTURONASE QRT3"/>
    <property type="match status" value="1"/>
</dbReference>
<evidence type="ECO:0000313" key="6">
    <source>
        <dbReference type="EMBL" id="EAW25618.1"/>
    </source>
</evidence>
<evidence type="ECO:0000259" key="5">
    <source>
        <dbReference type="PROSITE" id="PS51782"/>
    </source>
</evidence>
<dbReference type="OMA" id="NIEFYMS"/>
<organism evidence="6 7">
    <name type="scientific">Neosartorya fischeri (strain ATCC 1020 / DSM 3700 / CBS 544.65 / FGSC A1164 / JCM 1740 / NRRL 181 / WB 181)</name>
    <name type="common">Aspergillus fischerianus</name>
    <dbReference type="NCBI Taxonomy" id="331117"/>
    <lineage>
        <taxon>Eukaryota</taxon>
        <taxon>Fungi</taxon>
        <taxon>Dikarya</taxon>
        <taxon>Ascomycota</taxon>
        <taxon>Pezizomycotina</taxon>
        <taxon>Eurotiomycetes</taxon>
        <taxon>Eurotiomycetidae</taxon>
        <taxon>Eurotiales</taxon>
        <taxon>Aspergillaceae</taxon>
        <taxon>Aspergillus</taxon>
        <taxon>Aspergillus subgen. Fumigati</taxon>
    </lineage>
</organism>
<reference evidence="7" key="1">
    <citation type="journal article" date="2008" name="PLoS Genet.">
        <title>Genomic islands in the pathogenic filamentous fungus Aspergillus fumigatus.</title>
        <authorList>
            <person name="Fedorova N.D."/>
            <person name="Khaldi N."/>
            <person name="Joardar V.S."/>
            <person name="Maiti R."/>
            <person name="Amedeo P."/>
            <person name="Anderson M.J."/>
            <person name="Crabtree J."/>
            <person name="Silva J.C."/>
            <person name="Badger J.H."/>
            <person name="Albarraq A."/>
            <person name="Angiuoli S."/>
            <person name="Bussey H."/>
            <person name="Bowyer P."/>
            <person name="Cotty P.J."/>
            <person name="Dyer P.S."/>
            <person name="Egan A."/>
            <person name="Galens K."/>
            <person name="Fraser-Liggett C.M."/>
            <person name="Haas B.J."/>
            <person name="Inman J.M."/>
            <person name="Kent R."/>
            <person name="Lemieux S."/>
            <person name="Malavazi I."/>
            <person name="Orvis J."/>
            <person name="Roemer T."/>
            <person name="Ronning C.M."/>
            <person name="Sundaram J.P."/>
            <person name="Sutton G."/>
            <person name="Turner G."/>
            <person name="Venter J.C."/>
            <person name="White O.R."/>
            <person name="Whitty B.R."/>
            <person name="Youngman P."/>
            <person name="Wolfe K.H."/>
            <person name="Goldman G.H."/>
            <person name="Wortman J.R."/>
            <person name="Jiang B."/>
            <person name="Denning D.W."/>
            <person name="Nierman W.C."/>
        </authorList>
    </citation>
    <scope>NUCLEOTIDE SEQUENCE [LARGE SCALE GENOMIC DNA]</scope>
    <source>
        <strain evidence="7">ATCC 1020 / DSM 3700 / CBS 544.65 / FGSC A1164 / JCM 1740 / NRRL 181 / WB 181</strain>
    </source>
</reference>
<dbReference type="SUPFAM" id="SSF51126">
    <property type="entry name" value="Pectin lyase-like"/>
    <property type="match status" value="2"/>
</dbReference>
<dbReference type="GO" id="GO:0004650">
    <property type="term" value="F:polygalacturonase activity"/>
    <property type="evidence" value="ECO:0007669"/>
    <property type="project" value="InterPro"/>
</dbReference>
<proteinExistence type="predicted"/>
<feature type="signal peptide" evidence="4">
    <location>
        <begin position="1"/>
        <end position="20"/>
    </location>
</feature>
<dbReference type="SUPFAM" id="SSF54106">
    <property type="entry name" value="LysM domain"/>
    <property type="match status" value="1"/>
</dbReference>
<dbReference type="KEGG" id="nfi:NFIA_044370"/>
<evidence type="ECO:0000256" key="1">
    <source>
        <dbReference type="ARBA" id="ARBA00004613"/>
    </source>
</evidence>
<dbReference type="Pfam" id="PF01476">
    <property type="entry name" value="LysM"/>
    <property type="match status" value="1"/>
</dbReference>
<dbReference type="Proteomes" id="UP000006702">
    <property type="component" value="Unassembled WGS sequence"/>
</dbReference>
<dbReference type="CDD" id="cd00118">
    <property type="entry name" value="LysM"/>
    <property type="match status" value="1"/>
</dbReference>
<feature type="domain" description="LysM" evidence="5">
    <location>
        <begin position="1217"/>
        <end position="1262"/>
    </location>
</feature>
<dbReference type="InterPro" id="IPR012334">
    <property type="entry name" value="Pectin_lyas_fold"/>
</dbReference>
<sequence>MRRIFFLLCLILLSTGSARGISHGHTDHSHLHHPRAVNATFGDSEAARKVSRALEALRVVNKLRYENIQYNRYELADPSLVTGERVTAAPLDFSPENVRKLSSMAASFKAESVDYSGRKRDSSSSPDSQSFVYSISPDLAEAARILAESAPPSPSKGKESALAAKVQAKYGLKGNDTNVASQSLRGPDGLLEYAPSVDMEAPIRVTDKSLEKRAASGSGYWMANIEQRGASPYAPEGYKVWRNIKDYGAKGDGLSDDTAAINKAISDGGRCGADCGSSTIYPAVVYFPPGTYLVSSPIIQYYNTQFLGDPTNYPTILAAASFVGLGVITSDVYVGDQQEWYLNTNNFLRNIRNFKMDITRTDPTAYVCAIHWQVAQGTSLENIEFYMSQDAGTTQQGLYMENGSGGFMSNLTFVGGNFGAYLGNQQFTTQHLVFVNCKTALQIHWDWSWTMQDVVIESCQTGIVVTGGVSASCRPHSFDMLRNKLSFQAGGPMSSGQGVGSFILVDAVIANTPTGILTSLYSTNSTAFLLQNVGFYNVEKAIMAERRADPILAGGNEVLIDAWGFGLYAQDADVQFAQQKVLPTMQRAKELVSSISYNKGTFNFFTRRRPQYADIGHSQVFDVTAYGAKGDGVTDDTIILNSVFIVAANLSSIVYIPHGVYKVTDTLKIPKGSRIVGQAWSQIMATGPKFQDADHPHVAVQVGHEGEIGIVEIQDLLFTVSGPTAGAVLVEWNIHESSQGSAGLWDSHFRVGGAKGSHLQASECPKKQFPLIKQNCIAASLLLRITSSASAYLENVWAWTADHDLDVKSQDQIDVFSARGILVESHGPTWMYGTASEHNVLYQYQLSGAQKIVMGMIQTETPYFQPLPAAPEPFKPGQFPNDPDFTNCGNNIAGCAMAWAVRIIDSSTVYMLGSGLYSWFTFYTQDCLETGNCQERGFYVEQSTNTWVYNLVTKGITESISPTGENPLYARDVRNGYTSSLLAWLHTGTGAIGKRKFPGFYLWDDEQDQDVLSGVSSTCKASLTRLVECHDQVYMLRALQWRGSMHNDTLTDLMCDKTCGQSLQVWLESVLIDCAREHDHVVLAEPGGIVWAGWNETCVKDPNTGKYCGGKSIPSSCVYNGGLTTNLYTFATDAIDEFTVVQSISDMPPGELCSYCYVTRYKMMQATPYSIYDETYQSDLEFIHSKCGLSGPTNILPPLQEFPDPYKNNLTFCISETTYTADPGDTCDSISRKYSVSSASLYMGNPNLHDCRNIPAGTELCIPLSCNPTYTLKDNDTCISVEASLGLPYSAGATLRKFNPWLLNDCSNLHVASNQVYGHVLCGAPQGGTATGAAPPPGVTSLPQTGGYTETAPPTNATVAKGTTFRCGKWYVVTAAEAISCTMLCMQGPVDRETFLRANPSLAAGNCDALLVAGDAYCVGPVSGFDATDRNSTASSTSMEMT</sequence>
<dbReference type="GO" id="GO:0005576">
    <property type="term" value="C:extracellular region"/>
    <property type="evidence" value="ECO:0007669"/>
    <property type="project" value="UniProtKB-SubCell"/>
</dbReference>
<dbReference type="InterPro" id="IPR036779">
    <property type="entry name" value="LysM_dom_sf"/>
</dbReference>
<dbReference type="Gene3D" id="2.160.20.10">
    <property type="entry name" value="Single-stranded right-handed beta-helix, Pectin lyase-like"/>
    <property type="match status" value="2"/>
</dbReference>
<evidence type="ECO:0000313" key="7">
    <source>
        <dbReference type="Proteomes" id="UP000006702"/>
    </source>
</evidence>
<dbReference type="EMBL" id="DS027684">
    <property type="protein sequence ID" value="EAW25618.1"/>
    <property type="molecule type" value="Genomic_DNA"/>
</dbReference>
<evidence type="ECO:0000256" key="4">
    <source>
        <dbReference type="SAM" id="SignalP"/>
    </source>
</evidence>
<keyword evidence="2" id="KW-0964">Secreted</keyword>
<keyword evidence="7" id="KW-1185">Reference proteome</keyword>
<evidence type="ECO:0000256" key="3">
    <source>
        <dbReference type="ARBA" id="ARBA00022729"/>
    </source>
</evidence>
<name>A1CV41_NEOFI</name>
<keyword evidence="3 4" id="KW-0732">Signal</keyword>
<dbReference type="InterPro" id="IPR039279">
    <property type="entry name" value="QRT3-like"/>
</dbReference>
<feature type="chain" id="PRO_5002633485" evidence="4">
    <location>
        <begin position="21"/>
        <end position="1442"/>
    </location>
</feature>
<dbReference type="Gene3D" id="3.10.350.10">
    <property type="entry name" value="LysM domain"/>
    <property type="match status" value="2"/>
</dbReference>
<dbReference type="PANTHER" id="PTHR33928:SF2">
    <property type="entry name" value="PECTATE LYASE SUPERFAMILY PROTEIN DOMAIN-CONTAINING PROTEIN-RELATED"/>
    <property type="match status" value="1"/>
</dbReference>
<dbReference type="InterPro" id="IPR011050">
    <property type="entry name" value="Pectin_lyase_fold/virulence"/>
</dbReference>
<dbReference type="OrthoDB" id="1046782at2759"/>
<dbReference type="FunFam" id="2.160.20.10:FF:000049">
    <property type="entry name" value="Putative exo-beta-1,3-glucanase"/>
    <property type="match status" value="1"/>
</dbReference>
<dbReference type="InterPro" id="IPR024535">
    <property type="entry name" value="RHGA/B-epi-like_pectate_lyase"/>
</dbReference>
<dbReference type="PROSITE" id="PS51782">
    <property type="entry name" value="LYSM"/>
    <property type="match status" value="1"/>
</dbReference>
<dbReference type="InterPro" id="IPR018392">
    <property type="entry name" value="LysM"/>
</dbReference>
<comment type="subcellular location">
    <subcellularLocation>
        <location evidence="1">Secreted</location>
    </subcellularLocation>
</comment>
<dbReference type="HOGENOM" id="CLU_002540_4_1_1"/>
<dbReference type="CDD" id="cd23668">
    <property type="entry name" value="GH55_beta13glucanase-like"/>
    <property type="match status" value="1"/>
</dbReference>
<dbReference type="GeneID" id="4594204"/>
<dbReference type="Pfam" id="PF12708">
    <property type="entry name" value="Pect-lyase_RHGA_epim"/>
    <property type="match status" value="2"/>
</dbReference>